<dbReference type="PROSITE" id="PS00119">
    <property type="entry name" value="PA2_ASP"/>
    <property type="match status" value="1"/>
</dbReference>
<comment type="subcellular location">
    <subcellularLocation>
        <location evidence="1 8">Secreted</location>
    </subcellularLocation>
</comment>
<keyword evidence="2 8" id="KW-0964">Secreted</keyword>
<feature type="chain" id="PRO_5043099849" description="Phospholipase A2" evidence="8">
    <location>
        <begin position="24"/>
        <end position="285"/>
    </location>
</feature>
<dbReference type="EC" id="3.1.1.4" evidence="8"/>
<keyword evidence="8" id="KW-0443">Lipid metabolism</keyword>
<organism evidence="10 11">
    <name type="scientific">Meganyctiphanes norvegica</name>
    <name type="common">Northern krill</name>
    <name type="synonym">Thysanopoda norvegica</name>
    <dbReference type="NCBI Taxonomy" id="48144"/>
    <lineage>
        <taxon>Eukaryota</taxon>
        <taxon>Metazoa</taxon>
        <taxon>Ecdysozoa</taxon>
        <taxon>Arthropoda</taxon>
        <taxon>Crustacea</taxon>
        <taxon>Multicrustacea</taxon>
        <taxon>Malacostraca</taxon>
        <taxon>Eumalacostraca</taxon>
        <taxon>Eucarida</taxon>
        <taxon>Euphausiacea</taxon>
        <taxon>Euphausiidae</taxon>
        <taxon>Meganyctiphanes</taxon>
    </lineage>
</organism>
<dbReference type="PRINTS" id="PR00389">
    <property type="entry name" value="PHPHLIPASEA2"/>
</dbReference>
<reference evidence="10 11" key="1">
    <citation type="submission" date="2024-05" db="EMBL/GenBank/DDBJ databases">
        <authorList>
            <person name="Wallberg A."/>
        </authorList>
    </citation>
    <scope>NUCLEOTIDE SEQUENCE [LARGE SCALE GENOMIC DNA]</scope>
</reference>
<feature type="signal peptide" evidence="8">
    <location>
        <begin position="1"/>
        <end position="23"/>
    </location>
</feature>
<proteinExistence type="inferred from homology"/>
<dbReference type="EMBL" id="CAXKWB010001021">
    <property type="protein sequence ID" value="CAL4063140.1"/>
    <property type="molecule type" value="Genomic_DNA"/>
</dbReference>
<keyword evidence="8" id="KW-0378">Hydrolase</keyword>
<evidence type="ECO:0000313" key="10">
    <source>
        <dbReference type="EMBL" id="CAL4063140.1"/>
    </source>
</evidence>
<dbReference type="InterPro" id="IPR033113">
    <property type="entry name" value="PLA2_histidine"/>
</dbReference>
<dbReference type="PANTHER" id="PTHR11716:SF51">
    <property type="entry name" value="PHOSPHOLIPASE A2"/>
    <property type="match status" value="1"/>
</dbReference>
<feature type="binding site" evidence="5">
    <location>
        <position position="179"/>
    </location>
    <ligand>
        <name>Ca(2+)</name>
        <dbReference type="ChEBI" id="CHEBI:29108"/>
    </ligand>
</feature>
<feature type="binding site" evidence="5">
    <location>
        <position position="177"/>
    </location>
    <ligand>
        <name>Ca(2+)</name>
        <dbReference type="ChEBI" id="CHEBI:29108"/>
    </ligand>
</feature>
<evidence type="ECO:0000313" key="11">
    <source>
        <dbReference type="Proteomes" id="UP001497623"/>
    </source>
</evidence>
<feature type="binding site" evidence="5">
    <location>
        <position position="196"/>
    </location>
    <ligand>
        <name>Ca(2+)</name>
        <dbReference type="ChEBI" id="CHEBI:29108"/>
    </ligand>
</feature>
<keyword evidence="8" id="KW-0732">Signal</keyword>
<keyword evidence="3 6" id="KW-1015">Disulfide bond</keyword>
<keyword evidence="5" id="KW-0479">Metal-binding</keyword>
<dbReference type="GO" id="GO:0050482">
    <property type="term" value="P:arachidonate secretion"/>
    <property type="evidence" value="ECO:0007669"/>
    <property type="project" value="InterPro"/>
</dbReference>
<dbReference type="CDD" id="cd00125">
    <property type="entry name" value="PLA2c"/>
    <property type="match status" value="1"/>
</dbReference>
<feature type="disulfide bond" evidence="6">
    <location>
        <begin position="206"/>
        <end position="236"/>
    </location>
</feature>
<comment type="cofactor">
    <cofactor evidence="5">
        <name>Ca(2+)</name>
        <dbReference type="ChEBI" id="CHEBI:29108"/>
    </cofactor>
    <text evidence="5">Binds 1 Ca(2+) ion per subunit.</text>
</comment>
<feature type="disulfide bond" evidence="6">
    <location>
        <begin position="191"/>
        <end position="250"/>
    </location>
</feature>
<dbReference type="GO" id="GO:0047498">
    <property type="term" value="F:calcium-dependent phospholipase A2 activity"/>
    <property type="evidence" value="ECO:0007669"/>
    <property type="project" value="TreeGrafter"/>
</dbReference>
<evidence type="ECO:0000256" key="7">
    <source>
        <dbReference type="RuleBase" id="RU003654"/>
    </source>
</evidence>
<dbReference type="GO" id="GO:0005509">
    <property type="term" value="F:calcium ion binding"/>
    <property type="evidence" value="ECO:0007669"/>
    <property type="project" value="InterPro"/>
</dbReference>
<evidence type="ECO:0000259" key="9">
    <source>
        <dbReference type="SMART" id="SM00085"/>
    </source>
</evidence>
<feature type="disulfide bond" evidence="6">
    <location>
        <begin position="198"/>
        <end position="243"/>
    </location>
</feature>
<dbReference type="PANTHER" id="PTHR11716">
    <property type="entry name" value="PHOSPHOLIPASE A2 FAMILY MEMBER"/>
    <property type="match status" value="1"/>
</dbReference>
<dbReference type="SUPFAM" id="SSF48619">
    <property type="entry name" value="Phospholipase A2, PLA2"/>
    <property type="match status" value="1"/>
</dbReference>
<dbReference type="InterPro" id="IPR016090">
    <property type="entry name" value="PLA2-like_dom"/>
</dbReference>
<evidence type="ECO:0000256" key="1">
    <source>
        <dbReference type="ARBA" id="ARBA00004613"/>
    </source>
</evidence>
<evidence type="ECO:0000256" key="8">
    <source>
        <dbReference type="RuleBase" id="RU361236"/>
    </source>
</evidence>
<dbReference type="AlphaFoldDB" id="A0AAV2PRL7"/>
<dbReference type="InterPro" id="IPR033112">
    <property type="entry name" value="PLA2_Asp_AS"/>
</dbReference>
<name>A0AAV2PRL7_MEGNR</name>
<feature type="active site" evidence="4">
    <location>
        <position position="195"/>
    </location>
</feature>
<dbReference type="GO" id="GO:0005576">
    <property type="term" value="C:extracellular region"/>
    <property type="evidence" value="ECO:0007669"/>
    <property type="project" value="UniProtKB-SubCell"/>
</dbReference>
<dbReference type="InterPro" id="IPR001211">
    <property type="entry name" value="PLA2"/>
</dbReference>
<dbReference type="GO" id="GO:0016042">
    <property type="term" value="P:lipid catabolic process"/>
    <property type="evidence" value="ECO:0007669"/>
    <property type="project" value="InterPro"/>
</dbReference>
<dbReference type="PROSITE" id="PS00118">
    <property type="entry name" value="PA2_HIS"/>
    <property type="match status" value="1"/>
</dbReference>
<feature type="active site" evidence="4">
    <location>
        <position position="244"/>
    </location>
</feature>
<dbReference type="Gene3D" id="1.20.90.10">
    <property type="entry name" value="Phospholipase A2 domain"/>
    <property type="match status" value="1"/>
</dbReference>
<evidence type="ECO:0000256" key="6">
    <source>
        <dbReference type="PIRSR" id="PIRSR601211-3"/>
    </source>
</evidence>
<evidence type="ECO:0000256" key="5">
    <source>
        <dbReference type="PIRSR" id="PIRSR601211-2"/>
    </source>
</evidence>
<dbReference type="Pfam" id="PF00068">
    <property type="entry name" value="Phospholip_A2_1"/>
    <property type="match status" value="1"/>
</dbReference>
<evidence type="ECO:0000256" key="2">
    <source>
        <dbReference type="ARBA" id="ARBA00022525"/>
    </source>
</evidence>
<dbReference type="GO" id="GO:0005543">
    <property type="term" value="F:phospholipid binding"/>
    <property type="evidence" value="ECO:0007669"/>
    <property type="project" value="TreeGrafter"/>
</dbReference>
<dbReference type="Proteomes" id="UP001497623">
    <property type="component" value="Unassembled WGS sequence"/>
</dbReference>
<sequence length="285" mass="32626">MNKVATLQLALYCLVSTLILVDATPKSKVKQHKLNFGWPNMFNPQMGMMRDKKKHKKGDKEGELGNEIDDRDEYEELIDYTLKGGLRGTLLLLNSNMDEKEMEGKMEGNLTETIKAVMEEDKKETDIQSEISEDGYRMRTPLVLKKRTPELGKYGAKITYYTNETPTKFIYYGNWCGRGGRSAPVDNLDRCCLEHDKCYGKLIRECPDVWKKPFNHMYAWTVVDTDVVCVRSEVYCINHVCECDRVAAECFNNHISDPSGIIKHLGQIASSKEETNDETSINQNL</sequence>
<dbReference type="SMART" id="SM00085">
    <property type="entry name" value="PA2c"/>
    <property type="match status" value="1"/>
</dbReference>
<comment type="caution">
    <text evidence="10">The sequence shown here is derived from an EMBL/GenBank/DDBJ whole genome shotgun (WGS) entry which is preliminary data.</text>
</comment>
<accession>A0AAV2PRL7</accession>
<evidence type="ECO:0000256" key="4">
    <source>
        <dbReference type="PIRSR" id="PIRSR601211-1"/>
    </source>
</evidence>
<dbReference type="InterPro" id="IPR036444">
    <property type="entry name" value="PLipase_A2_dom_sf"/>
</dbReference>
<feature type="disulfide bond" evidence="6">
    <location>
        <begin position="176"/>
        <end position="192"/>
    </location>
</feature>
<keyword evidence="11" id="KW-1185">Reference proteome</keyword>
<dbReference type="GO" id="GO:0006644">
    <property type="term" value="P:phospholipid metabolic process"/>
    <property type="evidence" value="ECO:0007669"/>
    <property type="project" value="InterPro"/>
</dbReference>
<gene>
    <name evidence="10" type="ORF">MNOR_LOCUS3106</name>
</gene>
<feature type="domain" description="Phospholipase A2-like central" evidence="9">
    <location>
        <begin position="150"/>
        <end position="263"/>
    </location>
</feature>
<keyword evidence="5 8" id="KW-0106">Calcium</keyword>
<protein>
    <recommendedName>
        <fullName evidence="8">Phospholipase A2</fullName>
        <ecNumber evidence="8">3.1.1.4</ecNumber>
    </recommendedName>
</protein>
<evidence type="ECO:0000256" key="3">
    <source>
        <dbReference type="ARBA" id="ARBA00023157"/>
    </source>
</evidence>
<comment type="catalytic activity">
    <reaction evidence="8">
        <text>a 1,2-diacyl-sn-glycero-3-phosphocholine + H2O = a 1-acyl-sn-glycero-3-phosphocholine + a fatty acid + H(+)</text>
        <dbReference type="Rhea" id="RHEA:15801"/>
        <dbReference type="ChEBI" id="CHEBI:15377"/>
        <dbReference type="ChEBI" id="CHEBI:15378"/>
        <dbReference type="ChEBI" id="CHEBI:28868"/>
        <dbReference type="ChEBI" id="CHEBI:57643"/>
        <dbReference type="ChEBI" id="CHEBI:58168"/>
        <dbReference type="EC" id="3.1.1.4"/>
    </reaction>
</comment>
<comment type="similarity">
    <text evidence="7">Belongs to the phospholipase A2 family.</text>
</comment>
<feature type="disulfide bond" evidence="6">
    <location>
        <begin position="229"/>
        <end position="241"/>
    </location>
</feature>